<protein>
    <recommendedName>
        <fullName evidence="3">Acyltransferase 3 domain-containing protein</fullName>
    </recommendedName>
</protein>
<dbReference type="Proteomes" id="UP000821837">
    <property type="component" value="Unassembled WGS sequence"/>
</dbReference>
<keyword evidence="2" id="KW-0472">Membrane</keyword>
<evidence type="ECO:0000256" key="2">
    <source>
        <dbReference type="SAM" id="Phobius"/>
    </source>
</evidence>
<dbReference type="InterPro" id="IPR052728">
    <property type="entry name" value="O2_lipid_transport_reg"/>
</dbReference>
<feature type="region of interest" description="Disordered" evidence="1">
    <location>
        <begin position="97"/>
        <end position="131"/>
    </location>
</feature>
<feature type="transmembrane region" description="Helical" evidence="2">
    <location>
        <begin position="26"/>
        <end position="45"/>
    </location>
</feature>
<evidence type="ECO:0000313" key="5">
    <source>
        <dbReference type="Proteomes" id="UP000821837"/>
    </source>
</evidence>
<evidence type="ECO:0000313" key="4">
    <source>
        <dbReference type="EMBL" id="KAH7957788.1"/>
    </source>
</evidence>
<dbReference type="EMBL" id="JABSTV010001250">
    <property type="protein sequence ID" value="KAH7957788.1"/>
    <property type="molecule type" value="Genomic_DNA"/>
</dbReference>
<dbReference type="VEuPathDB" id="VectorBase:RSAN_033486"/>
<keyword evidence="5" id="KW-1185">Reference proteome</keyword>
<evidence type="ECO:0000256" key="1">
    <source>
        <dbReference type="SAM" id="MobiDB-lite"/>
    </source>
</evidence>
<dbReference type="Pfam" id="PF01757">
    <property type="entry name" value="Acyl_transf_3"/>
    <property type="match status" value="1"/>
</dbReference>
<dbReference type="PANTHER" id="PTHR11161:SF0">
    <property type="entry name" value="O-ACYLTRANSFERASE LIKE PROTEIN"/>
    <property type="match status" value="1"/>
</dbReference>
<accession>A0A9D4SZB6</accession>
<reference evidence="4" key="1">
    <citation type="journal article" date="2020" name="Cell">
        <title>Large-Scale Comparative Analyses of Tick Genomes Elucidate Their Genetic Diversity and Vector Capacities.</title>
        <authorList>
            <consortium name="Tick Genome and Microbiome Consortium (TIGMIC)"/>
            <person name="Jia N."/>
            <person name="Wang J."/>
            <person name="Shi W."/>
            <person name="Du L."/>
            <person name="Sun Y."/>
            <person name="Zhan W."/>
            <person name="Jiang J.F."/>
            <person name="Wang Q."/>
            <person name="Zhang B."/>
            <person name="Ji P."/>
            <person name="Bell-Sakyi L."/>
            <person name="Cui X.M."/>
            <person name="Yuan T.T."/>
            <person name="Jiang B.G."/>
            <person name="Yang W.F."/>
            <person name="Lam T.T."/>
            <person name="Chang Q.C."/>
            <person name="Ding S.J."/>
            <person name="Wang X.J."/>
            <person name="Zhu J.G."/>
            <person name="Ruan X.D."/>
            <person name="Zhao L."/>
            <person name="Wei J.T."/>
            <person name="Ye R.Z."/>
            <person name="Que T.C."/>
            <person name="Du C.H."/>
            <person name="Zhou Y.H."/>
            <person name="Cheng J.X."/>
            <person name="Dai P.F."/>
            <person name="Guo W.B."/>
            <person name="Han X.H."/>
            <person name="Huang E.J."/>
            <person name="Li L.F."/>
            <person name="Wei W."/>
            <person name="Gao Y.C."/>
            <person name="Liu J.Z."/>
            <person name="Shao H.Z."/>
            <person name="Wang X."/>
            <person name="Wang C.C."/>
            <person name="Yang T.C."/>
            <person name="Huo Q.B."/>
            <person name="Li W."/>
            <person name="Chen H.Y."/>
            <person name="Chen S.E."/>
            <person name="Zhou L.G."/>
            <person name="Ni X.B."/>
            <person name="Tian J.H."/>
            <person name="Sheng Y."/>
            <person name="Liu T."/>
            <person name="Pan Y.S."/>
            <person name="Xia L.Y."/>
            <person name="Li J."/>
            <person name="Zhao F."/>
            <person name="Cao W.C."/>
        </authorList>
    </citation>
    <scope>NUCLEOTIDE SEQUENCE</scope>
    <source>
        <strain evidence="4">Rsan-2018</strain>
    </source>
</reference>
<gene>
    <name evidence="4" type="ORF">HPB52_022670</name>
</gene>
<dbReference type="AlphaFoldDB" id="A0A9D4SZB6"/>
<feature type="transmembrane region" description="Helical" evidence="2">
    <location>
        <begin position="57"/>
        <end position="77"/>
    </location>
</feature>
<comment type="caution">
    <text evidence="4">The sequence shown here is derived from an EMBL/GenBank/DDBJ whole genome shotgun (WGS) entry which is preliminary data.</text>
</comment>
<dbReference type="InterPro" id="IPR002656">
    <property type="entry name" value="Acyl_transf_3_dom"/>
</dbReference>
<reference evidence="4" key="2">
    <citation type="submission" date="2021-09" db="EMBL/GenBank/DDBJ databases">
        <authorList>
            <person name="Jia N."/>
            <person name="Wang J."/>
            <person name="Shi W."/>
            <person name="Du L."/>
            <person name="Sun Y."/>
            <person name="Zhan W."/>
            <person name="Jiang J."/>
            <person name="Wang Q."/>
            <person name="Zhang B."/>
            <person name="Ji P."/>
            <person name="Sakyi L.B."/>
            <person name="Cui X."/>
            <person name="Yuan T."/>
            <person name="Jiang B."/>
            <person name="Yang W."/>
            <person name="Lam T.T.-Y."/>
            <person name="Chang Q."/>
            <person name="Ding S."/>
            <person name="Wang X."/>
            <person name="Zhu J."/>
            <person name="Ruan X."/>
            <person name="Zhao L."/>
            <person name="Wei J."/>
            <person name="Que T."/>
            <person name="Du C."/>
            <person name="Cheng J."/>
            <person name="Dai P."/>
            <person name="Han X."/>
            <person name="Huang E."/>
            <person name="Gao Y."/>
            <person name="Liu J."/>
            <person name="Shao H."/>
            <person name="Ye R."/>
            <person name="Li L."/>
            <person name="Wei W."/>
            <person name="Wang X."/>
            <person name="Wang C."/>
            <person name="Huo Q."/>
            <person name="Li W."/>
            <person name="Guo W."/>
            <person name="Chen H."/>
            <person name="Chen S."/>
            <person name="Zhou L."/>
            <person name="Zhou L."/>
            <person name="Ni X."/>
            <person name="Tian J."/>
            <person name="Zhou Y."/>
            <person name="Sheng Y."/>
            <person name="Liu T."/>
            <person name="Pan Y."/>
            <person name="Xia L."/>
            <person name="Li J."/>
            <person name="Zhao F."/>
            <person name="Cao W."/>
        </authorList>
    </citation>
    <scope>NUCLEOTIDE SEQUENCE</scope>
    <source>
        <strain evidence="4">Rsan-2018</strain>
        <tissue evidence="4">Larvae</tissue>
    </source>
</reference>
<sequence length="131" mass="15080">MRAKRVALCSVNKFLSWNAFVPLSKLSYGVYLIHMPVYQLMMYSSRERIYFSEFNQVTVWFAVLVWSFVLSYLAFIACEAPTAALDKLIIGRLMRGGTSRRQQQQEEIDVGDLKTKTCGEEGNPDSLREPR</sequence>
<keyword evidence="2" id="KW-0812">Transmembrane</keyword>
<dbReference type="GO" id="GO:0016747">
    <property type="term" value="F:acyltransferase activity, transferring groups other than amino-acyl groups"/>
    <property type="evidence" value="ECO:0007669"/>
    <property type="project" value="InterPro"/>
</dbReference>
<organism evidence="4 5">
    <name type="scientific">Rhipicephalus sanguineus</name>
    <name type="common">Brown dog tick</name>
    <name type="synonym">Ixodes sanguineus</name>
    <dbReference type="NCBI Taxonomy" id="34632"/>
    <lineage>
        <taxon>Eukaryota</taxon>
        <taxon>Metazoa</taxon>
        <taxon>Ecdysozoa</taxon>
        <taxon>Arthropoda</taxon>
        <taxon>Chelicerata</taxon>
        <taxon>Arachnida</taxon>
        <taxon>Acari</taxon>
        <taxon>Parasitiformes</taxon>
        <taxon>Ixodida</taxon>
        <taxon>Ixodoidea</taxon>
        <taxon>Ixodidae</taxon>
        <taxon>Rhipicephalinae</taxon>
        <taxon>Rhipicephalus</taxon>
        <taxon>Rhipicephalus</taxon>
    </lineage>
</organism>
<keyword evidence="2" id="KW-1133">Transmembrane helix</keyword>
<dbReference type="PANTHER" id="PTHR11161">
    <property type="entry name" value="O-ACYLTRANSFERASE"/>
    <property type="match status" value="1"/>
</dbReference>
<feature type="domain" description="Acyltransferase 3" evidence="3">
    <location>
        <begin position="7"/>
        <end position="74"/>
    </location>
</feature>
<name>A0A9D4SZB6_RHISA</name>
<proteinExistence type="predicted"/>
<evidence type="ECO:0000259" key="3">
    <source>
        <dbReference type="Pfam" id="PF01757"/>
    </source>
</evidence>